<evidence type="ECO:0000256" key="5">
    <source>
        <dbReference type="SAM" id="Phobius"/>
    </source>
</evidence>
<evidence type="ECO:0000313" key="6">
    <source>
        <dbReference type="EMBL" id="KAF2888660.1"/>
    </source>
</evidence>
<protein>
    <recommendedName>
        <fullName evidence="8">Major facilitator superfamily (MFS) profile domain-containing protein</fullName>
    </recommendedName>
</protein>
<dbReference type="EMBL" id="VTPC01075126">
    <property type="protein sequence ID" value="KAF2888660.1"/>
    <property type="molecule type" value="Genomic_DNA"/>
</dbReference>
<dbReference type="Gene3D" id="1.20.1250.20">
    <property type="entry name" value="MFS general substrate transporter like domains"/>
    <property type="match status" value="1"/>
</dbReference>
<sequence length="106" mass="11797">MGLFGFFTTSVYPVAYELAVEITYPIGEGTSVGVMSAVTQIFGITFVYLYSYLLDTLGDKISNLTMCGMFAIAVLLVVFFTDYDLKRHKIDVEAKKAETVKIKDIQ</sequence>
<evidence type="ECO:0000256" key="4">
    <source>
        <dbReference type="ARBA" id="ARBA00023136"/>
    </source>
</evidence>
<evidence type="ECO:0008006" key="8">
    <source>
        <dbReference type="Google" id="ProtNLM"/>
    </source>
</evidence>
<evidence type="ECO:0000256" key="1">
    <source>
        <dbReference type="ARBA" id="ARBA00004141"/>
    </source>
</evidence>
<dbReference type="GO" id="GO:0097037">
    <property type="term" value="P:heme export"/>
    <property type="evidence" value="ECO:0007669"/>
    <property type="project" value="TreeGrafter"/>
</dbReference>
<keyword evidence="4 5" id="KW-0472">Membrane</keyword>
<dbReference type="PANTHER" id="PTHR10924">
    <property type="entry name" value="MAJOR FACILITATOR SUPERFAMILY PROTEIN-RELATED"/>
    <property type="match status" value="1"/>
</dbReference>
<feature type="transmembrane region" description="Helical" evidence="5">
    <location>
        <begin position="29"/>
        <end position="49"/>
    </location>
</feature>
<dbReference type="InterPro" id="IPR036259">
    <property type="entry name" value="MFS_trans_sf"/>
</dbReference>
<dbReference type="OrthoDB" id="6775689at2759"/>
<accession>A0A8K0G1T5</accession>
<comment type="subcellular location">
    <subcellularLocation>
        <location evidence="1">Membrane</location>
        <topology evidence="1">Multi-pass membrane protein</topology>
    </subcellularLocation>
</comment>
<dbReference type="GO" id="GO:0020037">
    <property type="term" value="F:heme binding"/>
    <property type="evidence" value="ECO:0007669"/>
    <property type="project" value="TreeGrafter"/>
</dbReference>
<proteinExistence type="predicted"/>
<keyword evidence="7" id="KW-1185">Reference proteome</keyword>
<keyword evidence="2 5" id="KW-0812">Transmembrane</keyword>
<keyword evidence="3 5" id="KW-1133">Transmembrane helix</keyword>
<organism evidence="6 7">
    <name type="scientific">Ignelater luminosus</name>
    <name type="common">Cucubano</name>
    <name type="synonym">Pyrophorus luminosus</name>
    <dbReference type="NCBI Taxonomy" id="2038154"/>
    <lineage>
        <taxon>Eukaryota</taxon>
        <taxon>Metazoa</taxon>
        <taxon>Ecdysozoa</taxon>
        <taxon>Arthropoda</taxon>
        <taxon>Hexapoda</taxon>
        <taxon>Insecta</taxon>
        <taxon>Pterygota</taxon>
        <taxon>Neoptera</taxon>
        <taxon>Endopterygota</taxon>
        <taxon>Coleoptera</taxon>
        <taxon>Polyphaga</taxon>
        <taxon>Elateriformia</taxon>
        <taxon>Elateroidea</taxon>
        <taxon>Elateridae</taxon>
        <taxon>Agrypninae</taxon>
        <taxon>Pyrophorini</taxon>
        <taxon>Ignelater</taxon>
    </lineage>
</organism>
<gene>
    <name evidence="6" type="ORF">ILUMI_17513</name>
</gene>
<feature type="transmembrane region" description="Helical" evidence="5">
    <location>
        <begin position="61"/>
        <end position="80"/>
    </location>
</feature>
<dbReference type="InterPro" id="IPR049680">
    <property type="entry name" value="FLVCR1-2_SLC49-like"/>
</dbReference>
<dbReference type="AlphaFoldDB" id="A0A8K0G1T5"/>
<dbReference type="GO" id="GO:0015232">
    <property type="term" value="F:heme transmembrane transporter activity"/>
    <property type="evidence" value="ECO:0007669"/>
    <property type="project" value="TreeGrafter"/>
</dbReference>
<comment type="caution">
    <text evidence="6">The sequence shown here is derived from an EMBL/GenBank/DDBJ whole genome shotgun (WGS) entry which is preliminary data.</text>
</comment>
<evidence type="ECO:0000256" key="2">
    <source>
        <dbReference type="ARBA" id="ARBA00022692"/>
    </source>
</evidence>
<dbReference type="SUPFAM" id="SSF103473">
    <property type="entry name" value="MFS general substrate transporter"/>
    <property type="match status" value="1"/>
</dbReference>
<dbReference type="Proteomes" id="UP000801492">
    <property type="component" value="Unassembled WGS sequence"/>
</dbReference>
<evidence type="ECO:0000313" key="7">
    <source>
        <dbReference type="Proteomes" id="UP000801492"/>
    </source>
</evidence>
<dbReference type="GO" id="GO:0016020">
    <property type="term" value="C:membrane"/>
    <property type="evidence" value="ECO:0007669"/>
    <property type="project" value="UniProtKB-SubCell"/>
</dbReference>
<dbReference type="PANTHER" id="PTHR10924:SF4">
    <property type="entry name" value="GH15861P"/>
    <property type="match status" value="1"/>
</dbReference>
<reference evidence="6" key="1">
    <citation type="submission" date="2019-08" db="EMBL/GenBank/DDBJ databases">
        <title>The genome of the North American firefly Photinus pyralis.</title>
        <authorList>
            <consortium name="Photinus pyralis genome working group"/>
            <person name="Fallon T.R."/>
            <person name="Sander Lower S.E."/>
            <person name="Weng J.-K."/>
        </authorList>
    </citation>
    <scope>NUCLEOTIDE SEQUENCE</scope>
    <source>
        <strain evidence="6">TRF0915ILg1</strain>
        <tissue evidence="6">Whole body</tissue>
    </source>
</reference>
<name>A0A8K0G1T5_IGNLU</name>
<evidence type="ECO:0000256" key="3">
    <source>
        <dbReference type="ARBA" id="ARBA00022989"/>
    </source>
</evidence>